<evidence type="ECO:0000259" key="2">
    <source>
        <dbReference type="Pfam" id="PF03448"/>
    </source>
</evidence>
<dbReference type="SUPFAM" id="SSF158791">
    <property type="entry name" value="MgtE N-terminal domain-like"/>
    <property type="match status" value="1"/>
</dbReference>
<keyword evidence="3" id="KW-0614">Plasmid</keyword>
<name>G7ZHZ8_AZOL4</name>
<dbReference type="KEGG" id="ali:AZOLI_p50022"/>
<evidence type="ECO:0000313" key="4">
    <source>
        <dbReference type="Proteomes" id="UP000005667"/>
    </source>
</evidence>
<gene>
    <name evidence="3" type="ordered locus">AZOLI_p50022</name>
</gene>
<dbReference type="EMBL" id="FQ311873">
    <property type="protein sequence ID" value="CBS91032.1"/>
    <property type="molecule type" value="Genomic_DNA"/>
</dbReference>
<sequence length="256" mass="27440">MIPRILPITLVAVLMVLPLKLGALVDGFPVIAQQFDREFGAHERPWATDLKATDPKATDAQAAEAAAAQAPVPAPLPVSTPVAEAPPPVALAPPSCTDPLLRAAIDEQKADSAGRQNRLREAEAVLAATEARVGTQIQRLNGVKREVEALMTQRSTLQQEDLKRMVAIYEAMKPRDAARILTDMETDMVVDVLDRITERRAAPILAEMADAKAREVTRLILQRRALPGDRKAAPAAVGATIPVTAATAVPRPTLTN</sequence>
<dbReference type="Pfam" id="PF03448">
    <property type="entry name" value="MgtE_N"/>
    <property type="match status" value="1"/>
</dbReference>
<dbReference type="InterPro" id="IPR038076">
    <property type="entry name" value="MgtE_N_sf"/>
</dbReference>
<geneLocation type="plasmid" evidence="3 4">
    <name>AZO_p5</name>
</geneLocation>
<keyword evidence="4" id="KW-1185">Reference proteome</keyword>
<organism evidence="3 4">
    <name type="scientific">Azospirillum lipoferum (strain 4B)</name>
    <dbReference type="NCBI Taxonomy" id="862719"/>
    <lineage>
        <taxon>Bacteria</taxon>
        <taxon>Pseudomonadati</taxon>
        <taxon>Pseudomonadota</taxon>
        <taxon>Alphaproteobacteria</taxon>
        <taxon>Rhodospirillales</taxon>
        <taxon>Azospirillaceae</taxon>
        <taxon>Azospirillum</taxon>
    </lineage>
</organism>
<dbReference type="RefSeq" id="WP_014249867.1">
    <property type="nucleotide sequence ID" value="NC_016624.1"/>
</dbReference>
<feature type="region of interest" description="Disordered" evidence="1">
    <location>
        <begin position="46"/>
        <end position="67"/>
    </location>
</feature>
<dbReference type="Proteomes" id="UP000005667">
    <property type="component" value="Plasmid AZO_p5"/>
</dbReference>
<feature type="domain" description="Magnesium transporter MgtE intracellular" evidence="2">
    <location>
        <begin position="156"/>
        <end position="219"/>
    </location>
</feature>
<accession>G7ZHZ8</accession>
<evidence type="ECO:0000256" key="1">
    <source>
        <dbReference type="SAM" id="MobiDB-lite"/>
    </source>
</evidence>
<evidence type="ECO:0000313" key="3">
    <source>
        <dbReference type="EMBL" id="CBS91032.1"/>
    </source>
</evidence>
<dbReference type="Gene3D" id="1.25.60.10">
    <property type="entry name" value="MgtE N-terminal domain-like"/>
    <property type="match status" value="1"/>
</dbReference>
<proteinExistence type="predicted"/>
<protein>
    <recommendedName>
        <fullName evidence="2">Magnesium transporter MgtE intracellular domain-containing protein</fullName>
    </recommendedName>
</protein>
<dbReference type="HOGENOM" id="CLU_075493_2_0_5"/>
<reference evidence="4" key="1">
    <citation type="journal article" date="2011" name="PLoS Genet.">
        <title>Azospirillum genomes reveal transition of bacteria from aquatic to terrestrial environments.</title>
        <authorList>
            <person name="Wisniewski-Dye F."/>
            <person name="Borziak K."/>
            <person name="Khalsa-Moyers G."/>
            <person name="Alexandre G."/>
            <person name="Sukharnikov L.O."/>
            <person name="Wuichet K."/>
            <person name="Hurst G.B."/>
            <person name="McDonald W.H."/>
            <person name="Robertson J.S."/>
            <person name="Barbe V."/>
            <person name="Calteau A."/>
            <person name="Rouy Z."/>
            <person name="Mangenot S."/>
            <person name="Prigent-Combaret C."/>
            <person name="Normand P."/>
            <person name="Boyer M."/>
            <person name="Siguier P."/>
            <person name="Dessaux Y."/>
            <person name="Elmerich C."/>
            <person name="Condemine G."/>
            <person name="Krishnen G."/>
            <person name="Kennedy I."/>
            <person name="Paterson A.H."/>
            <person name="Gonzalez V."/>
            <person name="Mavingui P."/>
            <person name="Zhulin I.B."/>
        </authorList>
    </citation>
    <scope>NUCLEOTIDE SEQUENCE [LARGE SCALE GENOMIC DNA]</scope>
    <source>
        <strain evidence="4">4B</strain>
    </source>
</reference>
<feature type="compositionally biased region" description="Basic and acidic residues" evidence="1">
    <location>
        <begin position="46"/>
        <end position="57"/>
    </location>
</feature>
<feature type="compositionally biased region" description="Low complexity" evidence="1">
    <location>
        <begin position="58"/>
        <end position="67"/>
    </location>
</feature>
<dbReference type="OrthoDB" id="9791432at2"/>
<dbReference type="AlphaFoldDB" id="G7ZHZ8"/>
<dbReference type="InterPro" id="IPR006668">
    <property type="entry name" value="Mg_transptr_MgtE_intracell_dom"/>
</dbReference>